<accession>S7PC78</accession>
<evidence type="ECO:0000256" key="14">
    <source>
        <dbReference type="ARBA" id="ARBA00023065"/>
    </source>
</evidence>
<dbReference type="InterPro" id="IPR047297">
    <property type="entry name" value="FXYD_motif"/>
</dbReference>
<keyword evidence="26" id="KW-1185">Reference proteome</keyword>
<feature type="transmembrane region" description="Helical" evidence="23">
    <location>
        <begin position="182"/>
        <end position="202"/>
    </location>
</feature>
<reference evidence="25 26" key="1">
    <citation type="journal article" date="2013" name="Nat. Commun.">
        <title>Genome analysis reveals insights into physiology and longevity of the Brandt's bat Myotis brandtii.</title>
        <authorList>
            <person name="Seim I."/>
            <person name="Fang X."/>
            <person name="Xiong Z."/>
            <person name="Lobanov A.V."/>
            <person name="Huang Z."/>
            <person name="Ma S."/>
            <person name="Feng Y."/>
            <person name="Turanov A.A."/>
            <person name="Zhu Y."/>
            <person name="Lenz T.L."/>
            <person name="Gerashchenko M.V."/>
            <person name="Fan D."/>
            <person name="Hee Yim S."/>
            <person name="Yao X."/>
            <person name="Jordan D."/>
            <person name="Xiong Y."/>
            <person name="Ma Y."/>
            <person name="Lyapunov A.N."/>
            <person name="Chen G."/>
            <person name="Kulakova O.I."/>
            <person name="Sun Y."/>
            <person name="Lee S.G."/>
            <person name="Bronson R.T."/>
            <person name="Moskalev A.A."/>
            <person name="Sunyaev S.R."/>
            <person name="Zhang G."/>
            <person name="Krogh A."/>
            <person name="Wang J."/>
            <person name="Gladyshev V.N."/>
        </authorList>
    </citation>
    <scope>NUCLEOTIDE SEQUENCE [LARGE SCALE GENOMIC DNA]</scope>
</reference>
<evidence type="ECO:0000256" key="23">
    <source>
        <dbReference type="RuleBase" id="RU364131"/>
    </source>
</evidence>
<organism evidence="25 26">
    <name type="scientific">Myotis brandtii</name>
    <name type="common">Brandt's bat</name>
    <dbReference type="NCBI Taxonomy" id="109478"/>
    <lineage>
        <taxon>Eukaryota</taxon>
        <taxon>Metazoa</taxon>
        <taxon>Chordata</taxon>
        <taxon>Craniata</taxon>
        <taxon>Vertebrata</taxon>
        <taxon>Euteleostomi</taxon>
        <taxon>Mammalia</taxon>
        <taxon>Eutheria</taxon>
        <taxon>Laurasiatheria</taxon>
        <taxon>Chiroptera</taxon>
        <taxon>Yangochiroptera</taxon>
        <taxon>Vespertilionidae</taxon>
        <taxon>Myotis</taxon>
    </lineage>
</organism>
<evidence type="ECO:0000313" key="26">
    <source>
        <dbReference type="Proteomes" id="UP000052978"/>
    </source>
</evidence>
<evidence type="ECO:0000256" key="24">
    <source>
        <dbReference type="SAM" id="MobiDB-lite"/>
    </source>
</evidence>
<evidence type="ECO:0000256" key="22">
    <source>
        <dbReference type="ARBA" id="ARBA00045339"/>
    </source>
</evidence>
<evidence type="ECO:0000256" key="9">
    <source>
        <dbReference type="ARBA" id="ARBA00022692"/>
    </source>
</evidence>
<evidence type="ECO:0000313" key="25">
    <source>
        <dbReference type="EMBL" id="EPQ05367.1"/>
    </source>
</evidence>
<comment type="caution">
    <text evidence="23">Lacks conserved residue(s) required for the propagation of feature annotation.</text>
</comment>
<keyword evidence="15 23" id="KW-0472">Membrane</keyword>
<dbReference type="GO" id="GO:0006813">
    <property type="term" value="P:potassium ion transport"/>
    <property type="evidence" value="ECO:0007669"/>
    <property type="project" value="UniProtKB-KW"/>
</dbReference>
<dbReference type="PANTHER" id="PTHR14132">
    <property type="entry name" value="SODIUM/POTASSIUM-TRANSPORTING ATPASE SUBUNIT GAMMA"/>
    <property type="match status" value="1"/>
</dbReference>
<keyword evidence="8" id="KW-0740">Sodium/potassium transport</keyword>
<evidence type="ECO:0000256" key="20">
    <source>
        <dbReference type="ARBA" id="ARBA00024012"/>
    </source>
</evidence>
<name>S7PC78_MYOBR</name>
<keyword evidence="16" id="KW-0564">Palmitate</keyword>
<feature type="compositionally biased region" description="Low complexity" evidence="24">
    <location>
        <begin position="130"/>
        <end position="147"/>
    </location>
</feature>
<dbReference type="AlphaFoldDB" id="S7PC78"/>
<dbReference type="GO" id="GO:0030315">
    <property type="term" value="C:T-tubule"/>
    <property type="evidence" value="ECO:0007669"/>
    <property type="project" value="UniProtKB-SubCell"/>
</dbReference>
<evidence type="ECO:0000256" key="15">
    <source>
        <dbReference type="ARBA" id="ARBA00023136"/>
    </source>
</evidence>
<evidence type="ECO:0000256" key="11">
    <source>
        <dbReference type="ARBA" id="ARBA00022958"/>
    </source>
</evidence>
<keyword evidence="12 23" id="KW-1133">Transmembrane helix</keyword>
<dbReference type="PANTHER" id="PTHR14132:SF12">
    <property type="entry name" value="PHOSPHOLEMMAN"/>
    <property type="match status" value="1"/>
</dbReference>
<feature type="region of interest" description="Disordered" evidence="24">
    <location>
        <begin position="209"/>
        <end position="235"/>
    </location>
</feature>
<evidence type="ECO:0000256" key="10">
    <source>
        <dbReference type="ARBA" id="ARBA00022729"/>
    </source>
</evidence>
<comment type="function">
    <text evidence="22">Associates with and regulates the activity of the sodium/potassium-transporting ATPase (NKA) which transports Na(+) out of the cell and K(+) into the cell. Inhibits NKA activity in its unphosphorylated state and stimulates activity when phosphorylated. Reduces glutathionylation of the NKA beta-1 subunit ATP1B1, thus reversing glutathionylation-mediated inhibition of ATP1B1. Contributes to female sexual development by maintaining the excitability of neurons which secrete gonadotropin-releasing hormone.</text>
</comment>
<evidence type="ECO:0000256" key="3">
    <source>
        <dbReference type="ARBA" id="ARBA00005948"/>
    </source>
</evidence>
<feature type="transmembrane region" description="Helical" evidence="23">
    <location>
        <begin position="36"/>
        <end position="56"/>
    </location>
</feature>
<evidence type="ECO:0000256" key="2">
    <source>
        <dbReference type="ARBA" id="ARBA00004345"/>
    </source>
</evidence>
<evidence type="ECO:0000256" key="16">
    <source>
        <dbReference type="ARBA" id="ARBA00023139"/>
    </source>
</evidence>
<protein>
    <recommendedName>
        <fullName evidence="23">FXYD domain-containing ion transport regulator</fullName>
    </recommendedName>
</protein>
<comment type="similarity">
    <text evidence="3 23">Belongs to the FXYD family.</text>
</comment>
<feature type="region of interest" description="Disordered" evidence="24">
    <location>
        <begin position="114"/>
        <end position="172"/>
    </location>
</feature>
<evidence type="ECO:0000256" key="1">
    <source>
        <dbReference type="ARBA" id="ARBA00004247"/>
    </source>
</evidence>
<proteinExistence type="inferred from homology"/>
<keyword evidence="7" id="KW-0597">Phosphoprotein</keyword>
<dbReference type="Pfam" id="PF02038">
    <property type="entry name" value="ATP1G1_PLM_MAT8"/>
    <property type="match status" value="2"/>
</dbReference>
<evidence type="ECO:0000256" key="19">
    <source>
        <dbReference type="ARBA" id="ARBA00023288"/>
    </source>
</evidence>
<comment type="subcellular location">
    <subcellularLocation>
        <location evidence="1">Apical cell membrane</location>
        <topology evidence="1">Single-pass type I membrane protein</topology>
    </subcellularLocation>
    <subcellularLocation>
        <location evidence="20">Cell membrane</location>
        <location evidence="20">Sarcolemma</location>
        <location evidence="20">T-tubule</location>
    </subcellularLocation>
    <subcellularLocation>
        <location evidence="21">Cell membrane</location>
        <location evidence="21">Sarcolemma</location>
        <topology evidence="21">Single-pass type I membrane protein</topology>
    </subcellularLocation>
    <subcellularLocation>
        <location evidence="2">Membrane</location>
        <location evidence="2">Caveola</location>
    </subcellularLocation>
</comment>
<dbReference type="Proteomes" id="UP000052978">
    <property type="component" value="Unassembled WGS sequence"/>
</dbReference>
<evidence type="ECO:0000256" key="12">
    <source>
        <dbReference type="ARBA" id="ARBA00022989"/>
    </source>
</evidence>
<evidence type="ECO:0000256" key="4">
    <source>
        <dbReference type="ARBA" id="ARBA00022448"/>
    </source>
</evidence>
<keyword evidence="18" id="KW-0318">Glutathionylation</keyword>
<dbReference type="Gene3D" id="1.20.5.780">
    <property type="entry name" value="Single helix bin"/>
    <property type="match status" value="3"/>
</dbReference>
<dbReference type="GO" id="GO:0043269">
    <property type="term" value="P:regulation of monoatomic ion transport"/>
    <property type="evidence" value="ECO:0007669"/>
    <property type="project" value="InterPro"/>
</dbReference>
<keyword evidence="11" id="KW-0630">Potassium</keyword>
<dbReference type="InterPro" id="IPR000272">
    <property type="entry name" value="Ion-transport_regulator_FXYD"/>
</dbReference>
<feature type="chain" id="PRO_5011327658" description="FXYD domain-containing ion transport regulator" evidence="23">
    <location>
        <begin position="21"/>
        <end position="235"/>
    </location>
</feature>
<evidence type="ECO:0000256" key="8">
    <source>
        <dbReference type="ARBA" id="ARBA00022607"/>
    </source>
</evidence>
<gene>
    <name evidence="25" type="ORF">D623_10035180</name>
</gene>
<dbReference type="GO" id="GO:0005901">
    <property type="term" value="C:caveola"/>
    <property type="evidence" value="ECO:0007669"/>
    <property type="project" value="UniProtKB-SubCell"/>
</dbReference>
<evidence type="ECO:0000256" key="7">
    <source>
        <dbReference type="ARBA" id="ARBA00022553"/>
    </source>
</evidence>
<dbReference type="GO" id="GO:0017080">
    <property type="term" value="F:sodium channel regulator activity"/>
    <property type="evidence" value="ECO:0007669"/>
    <property type="project" value="TreeGrafter"/>
</dbReference>
<keyword evidence="13" id="KW-0915">Sodium</keyword>
<dbReference type="GO" id="GO:0016324">
    <property type="term" value="C:apical plasma membrane"/>
    <property type="evidence" value="ECO:0007669"/>
    <property type="project" value="UniProtKB-SubCell"/>
</dbReference>
<evidence type="ECO:0000256" key="6">
    <source>
        <dbReference type="ARBA" id="ARBA00022538"/>
    </source>
</evidence>
<keyword evidence="9 23" id="KW-0812">Transmembrane</keyword>
<evidence type="ECO:0000256" key="13">
    <source>
        <dbReference type="ARBA" id="ARBA00023053"/>
    </source>
</evidence>
<dbReference type="EMBL" id="KE161800">
    <property type="protein sequence ID" value="EPQ05367.1"/>
    <property type="molecule type" value="Genomic_DNA"/>
</dbReference>
<keyword evidence="6" id="KW-0633">Potassium transport</keyword>
<evidence type="ECO:0000256" key="21">
    <source>
        <dbReference type="ARBA" id="ARBA00034690"/>
    </source>
</evidence>
<dbReference type="GO" id="GO:0006814">
    <property type="term" value="P:sodium ion transport"/>
    <property type="evidence" value="ECO:0007669"/>
    <property type="project" value="UniProtKB-KW"/>
</dbReference>
<dbReference type="PROSITE" id="PS01310">
    <property type="entry name" value="FXYD"/>
    <property type="match status" value="1"/>
</dbReference>
<sequence length="235" mass="25180">MASLDHILVLCVSLLAMARAEAPQEHDPFTYDYQSLRIGGLVIAGVLFILGILIVFSEYPHCLQPVPAPPHPAFNPALFPPSARPVPAPPRHCPILPHPHPILTPPACTPALGPAPAPPSLAPLEPERPSVPASSGLSALSSSRSLPTGRKCRCKFNQQQRTGEPDEEEGTFRSSIRHYDTVQTVGMTLATILFLLGILIIISKKVKCRKADSRSERSGSSGESGERGGNRRAQG</sequence>
<keyword evidence="14 23" id="KW-0406">Ion transport</keyword>
<evidence type="ECO:0000256" key="5">
    <source>
        <dbReference type="ARBA" id="ARBA00022475"/>
    </source>
</evidence>
<keyword evidence="4 23" id="KW-0813">Transport</keyword>
<keyword evidence="10 23" id="KW-0732">Signal</keyword>
<feature type="signal peptide" evidence="23">
    <location>
        <begin position="1"/>
        <end position="20"/>
    </location>
</feature>
<keyword evidence="17" id="KW-0739">Sodium transport</keyword>
<dbReference type="InterPro" id="IPR047281">
    <property type="entry name" value="PLM"/>
</dbReference>
<evidence type="ECO:0000256" key="17">
    <source>
        <dbReference type="ARBA" id="ARBA00023201"/>
    </source>
</evidence>
<keyword evidence="5" id="KW-1003">Cell membrane</keyword>
<evidence type="ECO:0000256" key="18">
    <source>
        <dbReference type="ARBA" id="ARBA00023206"/>
    </source>
</evidence>
<keyword evidence="19" id="KW-0449">Lipoprotein</keyword>
<dbReference type="CDD" id="cd20317">
    <property type="entry name" value="FXYD1"/>
    <property type="match status" value="1"/>
</dbReference>